<protein>
    <recommendedName>
        <fullName evidence="1">F-box domain-containing protein</fullName>
    </recommendedName>
</protein>
<dbReference type="InterPro" id="IPR036047">
    <property type="entry name" value="F-box-like_dom_sf"/>
</dbReference>
<dbReference type="Pfam" id="PF00646">
    <property type="entry name" value="F-box"/>
    <property type="match status" value="1"/>
</dbReference>
<organism evidence="2 3">
    <name type="scientific">Suillus placidus</name>
    <dbReference type="NCBI Taxonomy" id="48579"/>
    <lineage>
        <taxon>Eukaryota</taxon>
        <taxon>Fungi</taxon>
        <taxon>Dikarya</taxon>
        <taxon>Basidiomycota</taxon>
        <taxon>Agaricomycotina</taxon>
        <taxon>Agaricomycetes</taxon>
        <taxon>Agaricomycetidae</taxon>
        <taxon>Boletales</taxon>
        <taxon>Suillineae</taxon>
        <taxon>Suillaceae</taxon>
        <taxon>Suillus</taxon>
    </lineage>
</organism>
<sequence>MQTKTGFLSLARELQCYILSFLPYRDILRCTSVCKALRQIYVSSSGLQYIIELGGQRLLPVPNTDNHTPTSICLQTLRDRAHAWFKFDLHSFKTIALPEILYANKKFVTNGHLCLWDKDRDQASIIPILPKPSQRTIKRHWSPGTLCLVPHSTTLDVLMDPVQNLIAIVYSVADEYDHLESEKMVSIDLRALDGDSIHPKAAGRTLIVSGPAPCDNVNRIKTTFAKLKGCGRHIALQRTLELDGRNRNYPRPAQWQLQIWDWQNSLVSNSVLSDTIPHLMYDDPIEFCFLGNDRLLVVTDSLKLYSIEDMSQTPQFLVCFQLPIPVSNLCCHLPLDDIEHSSSQLQMHTQQTMYTSDPTHRLLCFTSSFPNTVLIISTRIFFNLDEIAAATPIPWNLWGPSNTRFFTRLIGCKVHISGHRVLQAFTTPDTLAEYEVHMMDFSPLAVLNRQGLGRVVKEPSTIQTYMKITTSLPYVDVVSDSKFDVRNLQHIWLDKDRVYLLNANWDSPQSGRLDVIDI</sequence>
<feature type="domain" description="F-box" evidence="1">
    <location>
        <begin position="7"/>
        <end position="40"/>
    </location>
</feature>
<gene>
    <name evidence="2" type="ORF">EV702DRAFT_1269576</name>
</gene>
<accession>A0A9P6ZR80</accession>
<name>A0A9P6ZR80_9AGAM</name>
<dbReference type="EMBL" id="JABBWD010000035">
    <property type="protein sequence ID" value="KAG1775234.1"/>
    <property type="molecule type" value="Genomic_DNA"/>
</dbReference>
<keyword evidence="3" id="KW-1185">Reference proteome</keyword>
<evidence type="ECO:0000313" key="2">
    <source>
        <dbReference type="EMBL" id="KAG1775234.1"/>
    </source>
</evidence>
<proteinExistence type="predicted"/>
<reference evidence="2" key="1">
    <citation type="journal article" date="2020" name="New Phytol.">
        <title>Comparative genomics reveals dynamic genome evolution in host specialist ectomycorrhizal fungi.</title>
        <authorList>
            <person name="Lofgren L.A."/>
            <person name="Nguyen N.H."/>
            <person name="Vilgalys R."/>
            <person name="Ruytinx J."/>
            <person name="Liao H.L."/>
            <person name="Branco S."/>
            <person name="Kuo A."/>
            <person name="LaButti K."/>
            <person name="Lipzen A."/>
            <person name="Andreopoulos W."/>
            <person name="Pangilinan J."/>
            <person name="Riley R."/>
            <person name="Hundley H."/>
            <person name="Na H."/>
            <person name="Barry K."/>
            <person name="Grigoriev I.V."/>
            <person name="Stajich J.E."/>
            <person name="Kennedy P.G."/>
        </authorList>
    </citation>
    <scope>NUCLEOTIDE SEQUENCE</scope>
    <source>
        <strain evidence="2">DOB743</strain>
    </source>
</reference>
<dbReference type="OrthoDB" id="2745718at2759"/>
<evidence type="ECO:0000313" key="3">
    <source>
        <dbReference type="Proteomes" id="UP000714275"/>
    </source>
</evidence>
<dbReference type="CDD" id="cd09917">
    <property type="entry name" value="F-box_SF"/>
    <property type="match status" value="1"/>
</dbReference>
<dbReference type="SUPFAM" id="SSF81383">
    <property type="entry name" value="F-box domain"/>
    <property type="match status" value="1"/>
</dbReference>
<dbReference type="InterPro" id="IPR001810">
    <property type="entry name" value="F-box_dom"/>
</dbReference>
<evidence type="ECO:0000259" key="1">
    <source>
        <dbReference type="Pfam" id="PF00646"/>
    </source>
</evidence>
<dbReference type="Proteomes" id="UP000714275">
    <property type="component" value="Unassembled WGS sequence"/>
</dbReference>
<comment type="caution">
    <text evidence="2">The sequence shown here is derived from an EMBL/GenBank/DDBJ whole genome shotgun (WGS) entry which is preliminary data.</text>
</comment>
<dbReference type="AlphaFoldDB" id="A0A9P6ZR80"/>
<dbReference type="Gene3D" id="1.20.1280.50">
    <property type="match status" value="1"/>
</dbReference>